<dbReference type="Proteomes" id="UP000250321">
    <property type="component" value="Unassembled WGS sequence"/>
</dbReference>
<keyword evidence="2" id="KW-1185">Reference proteome</keyword>
<sequence length="81" mass="9368">MTVDFLQLLLQSRFVLHYRLKVIQVFKLDISKLKQWIFTLSKPKRKSTESNGDQDMCSDSIFSSPKPFVGASTFYTEDCIA</sequence>
<accession>A0A314Y1Y3</accession>
<reference evidence="1 2" key="1">
    <citation type="submission" date="2018-02" db="EMBL/GenBank/DDBJ databases">
        <title>Draft genome of wild Prunus yedoensis var. nudiflora.</title>
        <authorList>
            <person name="Baek S."/>
            <person name="Kim J.-H."/>
            <person name="Choi K."/>
            <person name="Kim G.-B."/>
            <person name="Cho A."/>
            <person name="Jang H."/>
            <person name="Shin C.-H."/>
            <person name="Yu H.-J."/>
            <person name="Mun J.-H."/>
        </authorList>
    </citation>
    <scope>NUCLEOTIDE SEQUENCE [LARGE SCALE GENOMIC DNA]</scope>
    <source>
        <strain evidence="2">cv. Jeju island</strain>
        <tissue evidence="1">Leaf</tissue>
    </source>
</reference>
<evidence type="ECO:0000313" key="1">
    <source>
        <dbReference type="EMBL" id="PQP99446.1"/>
    </source>
</evidence>
<gene>
    <name evidence="1" type="ORF">Pyn_13827</name>
</gene>
<organism evidence="1 2">
    <name type="scientific">Prunus yedoensis var. nudiflora</name>
    <dbReference type="NCBI Taxonomy" id="2094558"/>
    <lineage>
        <taxon>Eukaryota</taxon>
        <taxon>Viridiplantae</taxon>
        <taxon>Streptophyta</taxon>
        <taxon>Embryophyta</taxon>
        <taxon>Tracheophyta</taxon>
        <taxon>Spermatophyta</taxon>
        <taxon>Magnoliopsida</taxon>
        <taxon>eudicotyledons</taxon>
        <taxon>Gunneridae</taxon>
        <taxon>Pentapetalae</taxon>
        <taxon>rosids</taxon>
        <taxon>fabids</taxon>
        <taxon>Rosales</taxon>
        <taxon>Rosaceae</taxon>
        <taxon>Amygdaloideae</taxon>
        <taxon>Amygdaleae</taxon>
        <taxon>Prunus</taxon>
    </lineage>
</organism>
<comment type="caution">
    <text evidence="1">The sequence shown here is derived from an EMBL/GenBank/DDBJ whole genome shotgun (WGS) entry which is preliminary data.</text>
</comment>
<dbReference type="AlphaFoldDB" id="A0A314Y1Y3"/>
<protein>
    <submittedName>
        <fullName evidence="1">Uncharacterized protein</fullName>
    </submittedName>
</protein>
<dbReference type="EMBL" id="PJQY01001809">
    <property type="protein sequence ID" value="PQP99446.1"/>
    <property type="molecule type" value="Genomic_DNA"/>
</dbReference>
<name>A0A314Y1Y3_PRUYE</name>
<proteinExistence type="predicted"/>
<evidence type="ECO:0000313" key="2">
    <source>
        <dbReference type="Proteomes" id="UP000250321"/>
    </source>
</evidence>